<evidence type="ECO:0000313" key="5">
    <source>
        <dbReference type="EMBL" id="SAK79568.1"/>
    </source>
</evidence>
<dbReference type="PROSITE" id="PS00893">
    <property type="entry name" value="NUDIX_BOX"/>
    <property type="match status" value="1"/>
</dbReference>
<evidence type="ECO:0000313" key="6">
    <source>
        <dbReference type="Proteomes" id="UP000054624"/>
    </source>
</evidence>
<evidence type="ECO:0000256" key="2">
    <source>
        <dbReference type="ARBA" id="ARBA00022801"/>
    </source>
</evidence>
<comment type="similarity">
    <text evidence="3">Belongs to the Nudix hydrolase family.</text>
</comment>
<gene>
    <name evidence="5" type="ORF">AWB76_05345</name>
</gene>
<comment type="cofactor">
    <cofactor evidence="1">
        <name>Mg(2+)</name>
        <dbReference type="ChEBI" id="CHEBI:18420"/>
    </cofactor>
</comment>
<dbReference type="InterPro" id="IPR020084">
    <property type="entry name" value="NUDIX_hydrolase_CS"/>
</dbReference>
<dbReference type="InterPro" id="IPR020476">
    <property type="entry name" value="Nudix_hydrolase"/>
</dbReference>
<dbReference type="InterPro" id="IPR015797">
    <property type="entry name" value="NUDIX_hydrolase-like_dom_sf"/>
</dbReference>
<dbReference type="STRING" id="1777137.AWB76_05345"/>
<dbReference type="Pfam" id="PF00293">
    <property type="entry name" value="NUDIX"/>
    <property type="match status" value="1"/>
</dbReference>
<proteinExistence type="inferred from homology"/>
<feature type="domain" description="Nudix hydrolase" evidence="4">
    <location>
        <begin position="1"/>
        <end position="118"/>
    </location>
</feature>
<dbReference type="InterPro" id="IPR000086">
    <property type="entry name" value="NUDIX_hydrolase_dom"/>
</dbReference>
<dbReference type="PRINTS" id="PR00502">
    <property type="entry name" value="NUDIXFAMILY"/>
</dbReference>
<sequence>MKERATVLCVRDSRILLVARLRSRWALPGGRIRRGETPREAALRELEEETTLTATELTYLFQFNGFNTLHYVFFAEVAYQSIAQPSNEIAKCKWFAPVKVGTLFTSVPTRGIVELFFRHVAAVEHGGLRRISEQLVDVAP</sequence>
<dbReference type="OrthoDB" id="9791228at2"/>
<evidence type="ECO:0000256" key="3">
    <source>
        <dbReference type="RuleBase" id="RU003476"/>
    </source>
</evidence>
<evidence type="ECO:0000259" key="4">
    <source>
        <dbReference type="PROSITE" id="PS51462"/>
    </source>
</evidence>
<dbReference type="SUPFAM" id="SSF55811">
    <property type="entry name" value="Nudix"/>
    <property type="match status" value="1"/>
</dbReference>
<dbReference type="RefSeq" id="WP_061163039.1">
    <property type="nucleotide sequence ID" value="NZ_FCOI02000021.1"/>
</dbReference>
<dbReference type="AlphaFoldDB" id="A0A158CB22"/>
<accession>A0A158CB22</accession>
<dbReference type="PANTHER" id="PTHR43046">
    <property type="entry name" value="GDP-MANNOSE MANNOSYL HYDROLASE"/>
    <property type="match status" value="1"/>
</dbReference>
<dbReference type="PANTHER" id="PTHR43046:SF14">
    <property type="entry name" value="MUTT_NUDIX FAMILY PROTEIN"/>
    <property type="match status" value="1"/>
</dbReference>
<keyword evidence="2 3" id="KW-0378">Hydrolase</keyword>
<dbReference type="Gene3D" id="3.90.79.10">
    <property type="entry name" value="Nucleoside Triphosphate Pyrophosphohydrolase"/>
    <property type="match status" value="1"/>
</dbReference>
<organism evidence="5 6">
    <name type="scientific">Caballeronia temeraria</name>
    <dbReference type="NCBI Taxonomy" id="1777137"/>
    <lineage>
        <taxon>Bacteria</taxon>
        <taxon>Pseudomonadati</taxon>
        <taxon>Pseudomonadota</taxon>
        <taxon>Betaproteobacteria</taxon>
        <taxon>Burkholderiales</taxon>
        <taxon>Burkholderiaceae</taxon>
        <taxon>Caballeronia</taxon>
    </lineage>
</organism>
<dbReference type="GO" id="GO:0016787">
    <property type="term" value="F:hydrolase activity"/>
    <property type="evidence" value="ECO:0007669"/>
    <property type="project" value="UniProtKB-KW"/>
</dbReference>
<dbReference type="PROSITE" id="PS51462">
    <property type="entry name" value="NUDIX"/>
    <property type="match status" value="1"/>
</dbReference>
<reference evidence="6" key="1">
    <citation type="submission" date="2016-01" db="EMBL/GenBank/DDBJ databases">
        <authorList>
            <person name="Peeters Charlotte."/>
        </authorList>
    </citation>
    <scope>NUCLEOTIDE SEQUENCE [LARGE SCALE GENOMIC DNA]</scope>
</reference>
<protein>
    <submittedName>
        <fullName evidence="5">NUDIX hydrolase</fullName>
    </submittedName>
</protein>
<name>A0A158CB22_9BURK</name>
<dbReference type="Proteomes" id="UP000054624">
    <property type="component" value="Unassembled WGS sequence"/>
</dbReference>
<keyword evidence="6" id="KW-1185">Reference proteome</keyword>
<dbReference type="EMBL" id="FCOI02000021">
    <property type="protein sequence ID" value="SAK79568.1"/>
    <property type="molecule type" value="Genomic_DNA"/>
</dbReference>
<evidence type="ECO:0000256" key="1">
    <source>
        <dbReference type="ARBA" id="ARBA00001946"/>
    </source>
</evidence>